<accession>A0AA43ZSP6</accession>
<sequence>LIVSHDRSFISETATKILAFEEDELIFFAGSYKEYLNRNRESERDVKEDELARIENEIAAVLSRLSIDPTTEELDESFQDLLKEKRRLEKNH</sequence>
<gene>
    <name evidence="2" type="ORF">Q4F26_06185</name>
</gene>
<dbReference type="Proteomes" id="UP001171751">
    <property type="component" value="Unassembled WGS sequence"/>
</dbReference>
<evidence type="ECO:0000313" key="3">
    <source>
        <dbReference type="Proteomes" id="UP001171751"/>
    </source>
</evidence>
<keyword evidence="1" id="KW-0175">Coiled coil</keyword>
<organism evidence="2 3">
    <name type="scientific">Atopococcus tabaci</name>
    <dbReference type="NCBI Taxonomy" id="269774"/>
    <lineage>
        <taxon>Bacteria</taxon>
        <taxon>Bacillati</taxon>
        <taxon>Bacillota</taxon>
        <taxon>Bacilli</taxon>
        <taxon>Lactobacillales</taxon>
        <taxon>Carnobacteriaceae</taxon>
        <taxon>Atopococcus</taxon>
    </lineage>
</organism>
<dbReference type="EMBL" id="JAUNQW010000035">
    <property type="protein sequence ID" value="MDO5457921.1"/>
    <property type="molecule type" value="Genomic_DNA"/>
</dbReference>
<dbReference type="InterPro" id="IPR027417">
    <property type="entry name" value="P-loop_NTPase"/>
</dbReference>
<evidence type="ECO:0008006" key="4">
    <source>
        <dbReference type="Google" id="ProtNLM"/>
    </source>
</evidence>
<protein>
    <recommendedName>
        <fullName evidence="4">ABC transporter ATP-binding protein</fullName>
    </recommendedName>
</protein>
<keyword evidence="3" id="KW-1185">Reference proteome</keyword>
<dbReference type="Gene3D" id="3.40.50.300">
    <property type="entry name" value="P-loop containing nucleotide triphosphate hydrolases"/>
    <property type="match status" value="1"/>
</dbReference>
<proteinExistence type="predicted"/>
<reference evidence="2" key="1">
    <citation type="submission" date="2023-07" db="EMBL/GenBank/DDBJ databases">
        <title>Between Cages and Wild: Unraveling the Impact of Captivity on Animal Microbiomes and Antimicrobial Resistance.</title>
        <authorList>
            <person name="Schmartz G.P."/>
            <person name="Rehner J."/>
            <person name="Schuff M.J."/>
            <person name="Becker S.L."/>
            <person name="Kravczyk M."/>
            <person name="Gurevich A."/>
            <person name="Francke R."/>
            <person name="Mueller R."/>
            <person name="Keller V."/>
            <person name="Keller A."/>
        </authorList>
    </citation>
    <scope>NUCLEOTIDE SEQUENCE</scope>
    <source>
        <strain evidence="2">S39M_St_73</strain>
    </source>
</reference>
<feature type="non-terminal residue" evidence="2">
    <location>
        <position position="1"/>
    </location>
</feature>
<evidence type="ECO:0000313" key="2">
    <source>
        <dbReference type="EMBL" id="MDO5457921.1"/>
    </source>
</evidence>
<name>A0AA43ZSP6_9LACT</name>
<evidence type="ECO:0000256" key="1">
    <source>
        <dbReference type="SAM" id="Coils"/>
    </source>
</evidence>
<comment type="caution">
    <text evidence="2">The sequence shown here is derived from an EMBL/GenBank/DDBJ whole genome shotgun (WGS) entry which is preliminary data.</text>
</comment>
<feature type="coiled-coil region" evidence="1">
    <location>
        <begin position="32"/>
        <end position="91"/>
    </location>
</feature>
<dbReference type="AlphaFoldDB" id="A0AA43ZSP6"/>